<evidence type="ECO:0000313" key="1">
    <source>
        <dbReference type="EMBL" id="CAA7194927.1"/>
    </source>
</evidence>
<dbReference type="InterPro" id="IPR009057">
    <property type="entry name" value="Homeodomain-like_sf"/>
</dbReference>
<accession>A0A6N4X281</accession>
<organism evidence="1 2">
    <name type="scientific">Chryseobacterium potabilaquae</name>
    <dbReference type="NCBI Taxonomy" id="2675057"/>
    <lineage>
        <taxon>Bacteria</taxon>
        <taxon>Pseudomonadati</taxon>
        <taxon>Bacteroidota</taxon>
        <taxon>Flavobacteriia</taxon>
        <taxon>Flavobacteriales</taxon>
        <taxon>Weeksellaceae</taxon>
        <taxon>Chryseobacterium group</taxon>
        <taxon>Chryseobacterium</taxon>
    </lineage>
</organism>
<dbReference type="Gene3D" id="1.10.10.60">
    <property type="entry name" value="Homeodomain-like"/>
    <property type="match status" value="1"/>
</dbReference>
<dbReference type="SUPFAM" id="SSF46689">
    <property type="entry name" value="Homeodomain-like"/>
    <property type="match status" value="1"/>
</dbReference>
<keyword evidence="2" id="KW-1185">Reference proteome</keyword>
<proteinExistence type="predicted"/>
<reference evidence="1 2" key="1">
    <citation type="submission" date="2020-01" db="EMBL/GenBank/DDBJ databases">
        <authorList>
            <person name="Rodrigo-Torres L."/>
            <person name="Arahal R. D."/>
            <person name="Lucena T."/>
        </authorList>
    </citation>
    <scope>NUCLEOTIDE SEQUENCE [LARGE SCALE GENOMIC DNA]</scope>
    <source>
        <strain evidence="1 2">CECT 9293</strain>
    </source>
</reference>
<dbReference type="EMBL" id="CACVBR010000007">
    <property type="protein sequence ID" value="CAA7194927.1"/>
    <property type="molecule type" value="Genomic_DNA"/>
</dbReference>
<protein>
    <submittedName>
        <fullName evidence="1">Uncharacterized protein</fullName>
    </submittedName>
</protein>
<name>A0A6N4X281_9FLAO</name>
<evidence type="ECO:0000313" key="2">
    <source>
        <dbReference type="Proteomes" id="UP000445144"/>
    </source>
</evidence>
<dbReference type="Proteomes" id="UP000445144">
    <property type="component" value="Unassembled WGS sequence"/>
</dbReference>
<gene>
    <name evidence="1" type="ORF">CHRY9293_01187</name>
</gene>
<sequence>MHFFQRLLAQKYTKKEQFMIEKPFTFKNFHIGELIHLKVLESEIETSCICSFFNCEEGELERMYASKSLELDILLSWSKLLHYDFFRIYSQHLILYSRQATAGSKSSKNSVKSLEFRKNIYSKGIIDFILELIEKEKKTTKQIIEEYGIPSSTLHTWIKKYIQVKE</sequence>
<dbReference type="AlphaFoldDB" id="A0A6N4X281"/>